<dbReference type="InterPro" id="IPR027417">
    <property type="entry name" value="P-loop_NTPase"/>
</dbReference>
<accession>A0ABX5CSL7</accession>
<comment type="caution">
    <text evidence="3">The sequence shown here is derived from an EMBL/GenBank/DDBJ whole genome shotgun (WGS) entry which is preliminary data.</text>
</comment>
<evidence type="ECO:0000313" key="3">
    <source>
        <dbReference type="EMBL" id="PRO69978.1"/>
    </source>
</evidence>
<sequence>MSNTAKGQVIWLTGLSGAGKSTIAEKLITLFKARNLTPVVLDGDQVRAAIQDPHWQFDEASRLRGSYIYARLASLFASQGHLVIVPTISMFEEVRQWNRLHNAGYFEVYLKTSQDVRRKRDPKKLYASHNQGKNAKMPGLDLNVELPTSPDLTIVNEGDITTADSVARHIFDAFSEQCL</sequence>
<dbReference type="Gene3D" id="3.40.50.300">
    <property type="entry name" value="P-loop containing nucleotide triphosphate hydrolases"/>
    <property type="match status" value="1"/>
</dbReference>
<proteinExistence type="predicted"/>
<organism evidence="3 4">
    <name type="scientific">Alteromonas gracilis</name>
    <dbReference type="NCBI Taxonomy" id="1479524"/>
    <lineage>
        <taxon>Bacteria</taxon>
        <taxon>Pseudomonadati</taxon>
        <taxon>Pseudomonadota</taxon>
        <taxon>Gammaproteobacteria</taxon>
        <taxon>Alteromonadales</taxon>
        <taxon>Alteromonadaceae</taxon>
        <taxon>Alteromonas/Salinimonas group</taxon>
        <taxon>Alteromonas</taxon>
    </lineage>
</organism>
<dbReference type="Pfam" id="PF01583">
    <property type="entry name" value="APS_kinase"/>
    <property type="match status" value="1"/>
</dbReference>
<evidence type="ECO:0000259" key="2">
    <source>
        <dbReference type="Pfam" id="PF01583"/>
    </source>
</evidence>
<protein>
    <submittedName>
        <fullName evidence="3">Adenylyl-sulfate kinase</fullName>
    </submittedName>
</protein>
<dbReference type="GO" id="GO:0016301">
    <property type="term" value="F:kinase activity"/>
    <property type="evidence" value="ECO:0007669"/>
    <property type="project" value="UniProtKB-KW"/>
</dbReference>
<gene>
    <name evidence="3" type="ORF">C6Y39_05015</name>
</gene>
<dbReference type="EMBL" id="PVNO01000013">
    <property type="protein sequence ID" value="PRO69978.1"/>
    <property type="molecule type" value="Genomic_DNA"/>
</dbReference>
<keyword evidence="3" id="KW-0418">Kinase</keyword>
<feature type="domain" description="APS kinase" evidence="2">
    <location>
        <begin position="6"/>
        <end position="154"/>
    </location>
</feature>
<keyword evidence="1" id="KW-0808">Transferase</keyword>
<dbReference type="PANTHER" id="PTHR42700">
    <property type="entry name" value="SULFATE ADENYLYLTRANSFERASE"/>
    <property type="match status" value="1"/>
</dbReference>
<dbReference type="InterPro" id="IPR050512">
    <property type="entry name" value="Sulf_AdTrans/APS_kinase"/>
</dbReference>
<dbReference type="PANTHER" id="PTHR42700:SF1">
    <property type="entry name" value="SULFATE ADENYLYLTRANSFERASE"/>
    <property type="match status" value="1"/>
</dbReference>
<keyword evidence="4" id="KW-1185">Reference proteome</keyword>
<evidence type="ECO:0000256" key="1">
    <source>
        <dbReference type="ARBA" id="ARBA00022679"/>
    </source>
</evidence>
<dbReference type="Proteomes" id="UP000239539">
    <property type="component" value="Unassembled WGS sequence"/>
</dbReference>
<dbReference type="NCBIfam" id="NF004041">
    <property type="entry name" value="PRK05541.1"/>
    <property type="match status" value="1"/>
</dbReference>
<dbReference type="RefSeq" id="WP_105930221.1">
    <property type="nucleotide sequence ID" value="NZ_PVNO01000013.1"/>
</dbReference>
<evidence type="ECO:0000313" key="4">
    <source>
        <dbReference type="Proteomes" id="UP000239539"/>
    </source>
</evidence>
<name>A0ABX5CSL7_9ALTE</name>
<reference evidence="4" key="1">
    <citation type="journal article" date="2020" name="Int. J. Syst. Evol. Microbiol.">
        <title>Alteromonas alba sp. nov., a marine bacterium isolated from the seawater of the West Pacific Ocean.</title>
        <authorList>
            <person name="Sun C."/>
            <person name="Wu Y.-H."/>
            <person name="Xamxidin M."/>
            <person name="Cheng H."/>
            <person name="Xu X.-W."/>
        </authorList>
    </citation>
    <scope>NUCLEOTIDE SEQUENCE [LARGE SCALE GENOMIC DNA]</scope>
    <source>
        <strain evidence="4">9a2</strain>
    </source>
</reference>
<dbReference type="SUPFAM" id="SSF52540">
    <property type="entry name" value="P-loop containing nucleoside triphosphate hydrolases"/>
    <property type="match status" value="1"/>
</dbReference>
<dbReference type="InterPro" id="IPR059117">
    <property type="entry name" value="APS_kinase_dom"/>
</dbReference>